<dbReference type="PANTHER" id="PTHR20923:SF1">
    <property type="entry name" value="G PATCH DOMAIN AND ANKYRIN REPEAT-CONTAINING PROTEIN 1"/>
    <property type="match status" value="1"/>
</dbReference>
<dbReference type="GO" id="GO:0003676">
    <property type="term" value="F:nucleic acid binding"/>
    <property type="evidence" value="ECO:0007669"/>
    <property type="project" value="InterPro"/>
</dbReference>
<dbReference type="Proteomes" id="UP001152622">
    <property type="component" value="Chromosome 6"/>
</dbReference>
<dbReference type="SMART" id="SM00443">
    <property type="entry name" value="G_patch"/>
    <property type="match status" value="1"/>
</dbReference>
<evidence type="ECO:0000313" key="3">
    <source>
        <dbReference type="EMBL" id="KAJ8356854.1"/>
    </source>
</evidence>
<keyword evidence="4" id="KW-1185">Reference proteome</keyword>
<protein>
    <recommendedName>
        <fullName evidence="2">G-patch domain-containing protein</fullName>
    </recommendedName>
</protein>
<dbReference type="Gene3D" id="1.25.40.20">
    <property type="entry name" value="Ankyrin repeat-containing domain"/>
    <property type="match status" value="1"/>
</dbReference>
<feature type="region of interest" description="Disordered" evidence="1">
    <location>
        <begin position="13"/>
        <end position="130"/>
    </location>
</feature>
<dbReference type="InterPro" id="IPR039146">
    <property type="entry name" value="GPANK1"/>
</dbReference>
<feature type="compositionally biased region" description="Basic residues" evidence="1">
    <location>
        <begin position="54"/>
        <end position="63"/>
    </location>
</feature>
<dbReference type="InterPro" id="IPR002110">
    <property type="entry name" value="Ankyrin_rpt"/>
</dbReference>
<gene>
    <name evidence="3" type="ORF">SKAU_G00196480</name>
</gene>
<dbReference type="Pfam" id="PF12796">
    <property type="entry name" value="Ank_2"/>
    <property type="match status" value="1"/>
</dbReference>
<evidence type="ECO:0000256" key="1">
    <source>
        <dbReference type="SAM" id="MobiDB-lite"/>
    </source>
</evidence>
<dbReference type="InterPro" id="IPR036770">
    <property type="entry name" value="Ankyrin_rpt-contain_sf"/>
</dbReference>
<comment type="caution">
    <text evidence="3">The sequence shown here is derived from an EMBL/GenBank/DDBJ whole genome shotgun (WGS) entry which is preliminary data.</text>
</comment>
<organism evidence="3 4">
    <name type="scientific">Synaphobranchus kaupii</name>
    <name type="common">Kaup's arrowtooth eel</name>
    <dbReference type="NCBI Taxonomy" id="118154"/>
    <lineage>
        <taxon>Eukaryota</taxon>
        <taxon>Metazoa</taxon>
        <taxon>Chordata</taxon>
        <taxon>Craniata</taxon>
        <taxon>Vertebrata</taxon>
        <taxon>Euteleostomi</taxon>
        <taxon>Actinopterygii</taxon>
        <taxon>Neopterygii</taxon>
        <taxon>Teleostei</taxon>
        <taxon>Anguilliformes</taxon>
        <taxon>Synaphobranchidae</taxon>
        <taxon>Synaphobranchus</taxon>
    </lineage>
</organism>
<dbReference type="PANTHER" id="PTHR20923">
    <property type="entry name" value="BAT4 PROTEIN-RELATED"/>
    <property type="match status" value="1"/>
</dbReference>
<name>A0A9Q1FEP0_SYNKA</name>
<dbReference type="OrthoDB" id="4735278at2759"/>
<reference evidence="3" key="1">
    <citation type="journal article" date="2023" name="Science">
        <title>Genome structures resolve the early diversification of teleost fishes.</title>
        <authorList>
            <person name="Parey E."/>
            <person name="Louis A."/>
            <person name="Montfort J."/>
            <person name="Bouchez O."/>
            <person name="Roques C."/>
            <person name="Iampietro C."/>
            <person name="Lluch J."/>
            <person name="Castinel A."/>
            <person name="Donnadieu C."/>
            <person name="Desvignes T."/>
            <person name="Floi Bucao C."/>
            <person name="Jouanno E."/>
            <person name="Wen M."/>
            <person name="Mejri S."/>
            <person name="Dirks R."/>
            <person name="Jansen H."/>
            <person name="Henkel C."/>
            <person name="Chen W.J."/>
            <person name="Zahm M."/>
            <person name="Cabau C."/>
            <person name="Klopp C."/>
            <person name="Thompson A.W."/>
            <person name="Robinson-Rechavi M."/>
            <person name="Braasch I."/>
            <person name="Lecointre G."/>
            <person name="Bobe J."/>
            <person name="Postlethwait J.H."/>
            <person name="Berthelot C."/>
            <person name="Roest Crollius H."/>
            <person name="Guiguen Y."/>
        </authorList>
    </citation>
    <scope>NUCLEOTIDE SEQUENCE</scope>
    <source>
        <strain evidence="3">WJC10195</strain>
    </source>
</reference>
<feature type="compositionally biased region" description="Polar residues" evidence="1">
    <location>
        <begin position="21"/>
        <end position="33"/>
    </location>
</feature>
<dbReference type="AlphaFoldDB" id="A0A9Q1FEP0"/>
<dbReference type="SUPFAM" id="SSF48403">
    <property type="entry name" value="Ankyrin repeat"/>
    <property type="match status" value="1"/>
</dbReference>
<accession>A0A9Q1FEP0</accession>
<proteinExistence type="predicted"/>
<dbReference type="InterPro" id="IPR000467">
    <property type="entry name" value="G_patch_dom"/>
</dbReference>
<dbReference type="PROSITE" id="PS50174">
    <property type="entry name" value="G_PATCH"/>
    <property type="match status" value="1"/>
</dbReference>
<feature type="domain" description="G-patch" evidence="2">
    <location>
        <begin position="281"/>
        <end position="327"/>
    </location>
</feature>
<evidence type="ECO:0000259" key="2">
    <source>
        <dbReference type="PROSITE" id="PS50174"/>
    </source>
</evidence>
<feature type="compositionally biased region" description="Basic and acidic residues" evidence="1">
    <location>
        <begin position="64"/>
        <end position="125"/>
    </location>
</feature>
<sequence length="382" mass="42801">MNGLIKFTAAKEANGCWPGNNRGSNQQERQSIISGEEAKHFYQSLIEEGGAGRGSRRDKRRKTTGSERESRSGREQPRLSGREQPRRSGREQPRLSGREQPRLSGREQPRLSGREQPPRSRREQTRLTTAASVRDGHKLLKCAQEGDLPGLGELLEKGCDINFQDDYYWTAIMCASYAGQRGAVRLLLQKGAAWIGVVDIQGRDARDLADQAGHMEVVGELDGYGVRPDTPGTSSVSASQPQWCSVCGTQYSESEDRHQSSTLHQFSLRRPPPTPQYCLPASNAGYRMMVREGWDPREGLGPEGSGRKNPIRTVLKRDLGGLGYGPSPQARVTHFKAKDTQAVKLAHKGRMERKTTQGRRAERRQEVMDKNWERDFRTSFNL</sequence>
<dbReference type="EMBL" id="JAINUF010000006">
    <property type="protein sequence ID" value="KAJ8356854.1"/>
    <property type="molecule type" value="Genomic_DNA"/>
</dbReference>
<dbReference type="Pfam" id="PF01585">
    <property type="entry name" value="G-patch"/>
    <property type="match status" value="1"/>
</dbReference>
<evidence type="ECO:0000313" key="4">
    <source>
        <dbReference type="Proteomes" id="UP001152622"/>
    </source>
</evidence>